<dbReference type="EMBL" id="MFKF01000369">
    <property type="protein sequence ID" value="OGG45642.1"/>
    <property type="molecule type" value="Genomic_DNA"/>
</dbReference>
<evidence type="ECO:0000313" key="1">
    <source>
        <dbReference type="EMBL" id="OGG45642.1"/>
    </source>
</evidence>
<organism evidence="1 2">
    <name type="scientific">Handelsmanbacteria sp. (strain RIFCSPLOWO2_12_FULL_64_10)</name>
    <dbReference type="NCBI Taxonomy" id="1817868"/>
    <lineage>
        <taxon>Bacteria</taxon>
        <taxon>Candidatus Handelsmaniibacteriota</taxon>
    </lineage>
</organism>
<reference evidence="1 2" key="1">
    <citation type="journal article" date="2016" name="Nat. Commun.">
        <title>Thousands of microbial genomes shed light on interconnected biogeochemical processes in an aquifer system.</title>
        <authorList>
            <person name="Anantharaman K."/>
            <person name="Brown C.T."/>
            <person name="Hug L.A."/>
            <person name="Sharon I."/>
            <person name="Castelle C.J."/>
            <person name="Probst A.J."/>
            <person name="Thomas B.C."/>
            <person name="Singh A."/>
            <person name="Wilkins M.J."/>
            <person name="Karaoz U."/>
            <person name="Brodie E.L."/>
            <person name="Williams K.H."/>
            <person name="Hubbard S.S."/>
            <person name="Banfield J.F."/>
        </authorList>
    </citation>
    <scope>NUCLEOTIDE SEQUENCE [LARGE SCALE GENOMIC DNA]</scope>
    <source>
        <strain evidence="2">RIFCSPLOWO2_12_FULL_64_10</strain>
    </source>
</reference>
<proteinExistence type="predicted"/>
<dbReference type="InterPro" id="IPR029046">
    <property type="entry name" value="LolA/LolB/LppX"/>
</dbReference>
<dbReference type="Proteomes" id="UP000178606">
    <property type="component" value="Unassembled WGS sequence"/>
</dbReference>
<evidence type="ECO:0008006" key="3">
    <source>
        <dbReference type="Google" id="ProtNLM"/>
    </source>
</evidence>
<accession>A0A1F6C9G0</accession>
<dbReference type="AlphaFoldDB" id="A0A1F6C9G0"/>
<sequence>MHFAFCIFYFAFCTFLSCAGPRVLRRHLPADTAADLLKIATEDVARLRTFEGEARISLRLEGVRQRGSALVLFRRPHDLKVDVTGPIGVRLMTAVASGDSLRVFLPRSNDLYEGRSDGAALRRIIGVDLRAWTPWRAVLGVVAGDPGQVEGFEREGDRLVVRLRGTSGTRRLTFDARGLTLSGEEVYDRAGALVARREMSGYREADGVVLPRRIVLFQGEDEVRVEYTDWRLNRGVEEERLRLRVPQDVNRVR</sequence>
<name>A0A1F6C9G0_HANXR</name>
<protein>
    <recommendedName>
        <fullName evidence="3">DUF4292 domain-containing protein</fullName>
    </recommendedName>
</protein>
<dbReference type="Pfam" id="PF14125">
    <property type="entry name" value="DUF4292"/>
    <property type="match status" value="1"/>
</dbReference>
<dbReference type="Gene3D" id="2.50.20.10">
    <property type="entry name" value="Lipoprotein localisation LolA/LolB/LppX"/>
    <property type="match status" value="1"/>
</dbReference>
<dbReference type="InterPro" id="IPR025634">
    <property type="entry name" value="DUF4292"/>
</dbReference>
<evidence type="ECO:0000313" key="2">
    <source>
        <dbReference type="Proteomes" id="UP000178606"/>
    </source>
</evidence>
<comment type="caution">
    <text evidence="1">The sequence shown here is derived from an EMBL/GenBank/DDBJ whole genome shotgun (WGS) entry which is preliminary data.</text>
</comment>
<gene>
    <name evidence="1" type="ORF">A3F84_28890</name>
</gene>
<dbReference type="SUPFAM" id="SSF89392">
    <property type="entry name" value="Prokaryotic lipoproteins and lipoprotein localization factors"/>
    <property type="match status" value="1"/>
</dbReference>